<evidence type="ECO:0000256" key="9">
    <source>
        <dbReference type="ARBA" id="ARBA00023237"/>
    </source>
</evidence>
<organism evidence="15 16">
    <name type="scientific">Pontibacter rugosus</name>
    <dbReference type="NCBI Taxonomy" id="1745966"/>
    <lineage>
        <taxon>Bacteria</taxon>
        <taxon>Pseudomonadati</taxon>
        <taxon>Bacteroidota</taxon>
        <taxon>Cytophagia</taxon>
        <taxon>Cytophagales</taxon>
        <taxon>Hymenobacteraceae</taxon>
        <taxon>Pontibacter</taxon>
    </lineage>
</organism>
<dbReference type="EMBL" id="JBHTLD010000142">
    <property type="protein sequence ID" value="MFD1187447.1"/>
    <property type="molecule type" value="Genomic_DNA"/>
</dbReference>
<evidence type="ECO:0000256" key="8">
    <source>
        <dbReference type="ARBA" id="ARBA00023170"/>
    </source>
</evidence>
<evidence type="ECO:0000256" key="2">
    <source>
        <dbReference type="ARBA" id="ARBA00022448"/>
    </source>
</evidence>
<evidence type="ECO:0000256" key="6">
    <source>
        <dbReference type="ARBA" id="ARBA00023077"/>
    </source>
</evidence>
<sequence length="769" mass="85224">MRVSILLVMCYLLGSMAVAAQQYGTVAGEVLGAAGRPVAYASVALAGKSGATADAAGSFKLSGLAAGTYTLQVSAVGYKPLKQEITIRPGEETYLKLQLEEQVSELGQVVVSATRMEQSAELVPIPVDVITKEQISQIGVVRLNEVLSEQTGLQLISNHGTGLQIQGLGSDYVLVLVDGEPVVGRTSGVLDLTRLAVGNIERVEVIKGPASSLYGSEAMAGVVNIITKKDTTPFAATVRGRYSTFQTLNTSADLNWQSSKAGLYLFADRLRSDGYDLSPETVGKTSPPFTSYTLNPKVYYNFSNRLSAHLSFRWYTEEQQNDYAITEGAQEQVLLDKSQREDWSLMPTLEYSFGNKHKLTLKNYSTSYKTDSRIAYTNDGALYDASYFNQFFNRSEAQLDLLLSDKHISTLGAGYTLEEVEATRYDYLNRMTASYIFGQHQWRPTDKLNVVAGARFDQHSQYASRFSPKLSAKYEVLPWLWVQGSFGGGYKAPDFRQLLLNFTNAVAGYSVFGSSVVQREMQRLQEQGQVAVVYIDPATISEIKAENSMAYNAGFTIKANQLLSLRTNFFRNNINDLIETAPVARKTNEQNVYGYFNVAKVYTQGAEVQLDLEPLPQLSFSLGYQCLDAKDAAVRDKIENGEVFKRDPATQEVKRVKLSDYGGLFNRSRHSGNVKLFYTNQQYGFNSAIRGIYRGRFGFGDLNGNQILDIDQEYAPTYFTWNVSAGKQLLKYLQLEAGVNNLFDTTSTYEPSLAGRTFYTGITFKINAN</sequence>
<dbReference type="InterPro" id="IPR012910">
    <property type="entry name" value="Plug_dom"/>
</dbReference>
<evidence type="ECO:0000259" key="14">
    <source>
        <dbReference type="Pfam" id="PF07715"/>
    </source>
</evidence>
<evidence type="ECO:0000313" key="15">
    <source>
        <dbReference type="EMBL" id="MFD1187447.1"/>
    </source>
</evidence>
<comment type="similarity">
    <text evidence="10 11">Belongs to the TonB-dependent receptor family.</text>
</comment>
<dbReference type="Pfam" id="PF07715">
    <property type="entry name" value="Plug"/>
    <property type="match status" value="1"/>
</dbReference>
<dbReference type="SUPFAM" id="SSF49452">
    <property type="entry name" value="Starch-binding domain-like"/>
    <property type="match status" value="1"/>
</dbReference>
<dbReference type="Pfam" id="PF00593">
    <property type="entry name" value="TonB_dep_Rec_b-barrel"/>
    <property type="match status" value="1"/>
</dbReference>
<proteinExistence type="inferred from homology"/>
<reference evidence="16" key="1">
    <citation type="journal article" date="2019" name="Int. J. Syst. Evol. Microbiol.">
        <title>The Global Catalogue of Microorganisms (GCM) 10K type strain sequencing project: providing services to taxonomists for standard genome sequencing and annotation.</title>
        <authorList>
            <consortium name="The Broad Institute Genomics Platform"/>
            <consortium name="The Broad Institute Genome Sequencing Center for Infectious Disease"/>
            <person name="Wu L."/>
            <person name="Ma J."/>
        </authorList>
    </citation>
    <scope>NUCLEOTIDE SEQUENCE [LARGE SCALE GENOMIC DNA]</scope>
    <source>
        <strain evidence="16">JCM 31319</strain>
    </source>
</reference>
<evidence type="ECO:0000256" key="5">
    <source>
        <dbReference type="ARBA" id="ARBA00022729"/>
    </source>
</evidence>
<dbReference type="InterPro" id="IPR036942">
    <property type="entry name" value="Beta-barrel_TonB_sf"/>
</dbReference>
<evidence type="ECO:0000256" key="4">
    <source>
        <dbReference type="ARBA" id="ARBA00022692"/>
    </source>
</evidence>
<keyword evidence="9 10" id="KW-0998">Cell outer membrane</keyword>
<keyword evidence="16" id="KW-1185">Reference proteome</keyword>
<dbReference type="Gene3D" id="2.60.40.1120">
    <property type="entry name" value="Carboxypeptidase-like, regulatory domain"/>
    <property type="match status" value="1"/>
</dbReference>
<dbReference type="SUPFAM" id="SSF56935">
    <property type="entry name" value="Porins"/>
    <property type="match status" value="1"/>
</dbReference>
<evidence type="ECO:0000259" key="13">
    <source>
        <dbReference type="Pfam" id="PF00593"/>
    </source>
</evidence>
<dbReference type="PANTHER" id="PTHR30069">
    <property type="entry name" value="TONB-DEPENDENT OUTER MEMBRANE RECEPTOR"/>
    <property type="match status" value="1"/>
</dbReference>
<comment type="subcellular location">
    <subcellularLocation>
        <location evidence="1 10">Cell outer membrane</location>
        <topology evidence="1 10">Multi-pass membrane protein</topology>
    </subcellularLocation>
</comment>
<evidence type="ECO:0000256" key="10">
    <source>
        <dbReference type="PROSITE-ProRule" id="PRU01360"/>
    </source>
</evidence>
<dbReference type="PROSITE" id="PS52016">
    <property type="entry name" value="TONB_DEPENDENT_REC_3"/>
    <property type="match status" value="1"/>
</dbReference>
<dbReference type="PANTHER" id="PTHR30069:SF29">
    <property type="entry name" value="HEMOGLOBIN AND HEMOGLOBIN-HAPTOGLOBIN-BINDING PROTEIN 1-RELATED"/>
    <property type="match status" value="1"/>
</dbReference>
<keyword evidence="7 10" id="KW-0472">Membrane</keyword>
<dbReference type="Gene3D" id="2.170.130.10">
    <property type="entry name" value="TonB-dependent receptor, plug domain"/>
    <property type="match status" value="1"/>
</dbReference>
<protein>
    <submittedName>
        <fullName evidence="15">TonB-dependent receptor domain-containing protein</fullName>
    </submittedName>
</protein>
<evidence type="ECO:0000256" key="7">
    <source>
        <dbReference type="ARBA" id="ARBA00023136"/>
    </source>
</evidence>
<dbReference type="InterPro" id="IPR037066">
    <property type="entry name" value="Plug_dom_sf"/>
</dbReference>
<comment type="caution">
    <text evidence="15">The sequence shown here is derived from an EMBL/GenBank/DDBJ whole genome shotgun (WGS) entry which is preliminary data.</text>
</comment>
<dbReference type="InterPro" id="IPR013784">
    <property type="entry name" value="Carb-bd-like_fold"/>
</dbReference>
<dbReference type="InterPro" id="IPR039426">
    <property type="entry name" value="TonB-dep_rcpt-like"/>
</dbReference>
<keyword evidence="2 10" id="KW-0813">Transport</keyword>
<feature type="signal peptide" evidence="12">
    <location>
        <begin position="1"/>
        <end position="20"/>
    </location>
</feature>
<evidence type="ECO:0000313" key="16">
    <source>
        <dbReference type="Proteomes" id="UP001597094"/>
    </source>
</evidence>
<feature type="domain" description="TonB-dependent receptor plug" evidence="14">
    <location>
        <begin position="123"/>
        <end position="222"/>
    </location>
</feature>
<evidence type="ECO:0000256" key="11">
    <source>
        <dbReference type="RuleBase" id="RU003357"/>
    </source>
</evidence>
<gene>
    <name evidence="15" type="ORF">ACFQ2O_14610</name>
</gene>
<dbReference type="RefSeq" id="WP_377528970.1">
    <property type="nucleotide sequence ID" value="NZ_JBHTLD010000142.1"/>
</dbReference>
<dbReference type="InterPro" id="IPR000531">
    <property type="entry name" value="Beta-barrel_TonB"/>
</dbReference>
<keyword evidence="4 10" id="KW-0812">Transmembrane</keyword>
<dbReference type="Pfam" id="PF13620">
    <property type="entry name" value="CarboxypepD_reg"/>
    <property type="match status" value="1"/>
</dbReference>
<feature type="chain" id="PRO_5045693715" evidence="12">
    <location>
        <begin position="21"/>
        <end position="769"/>
    </location>
</feature>
<evidence type="ECO:0000256" key="12">
    <source>
        <dbReference type="SAM" id="SignalP"/>
    </source>
</evidence>
<dbReference type="Gene3D" id="2.40.170.20">
    <property type="entry name" value="TonB-dependent receptor, beta-barrel domain"/>
    <property type="match status" value="1"/>
</dbReference>
<evidence type="ECO:0000256" key="3">
    <source>
        <dbReference type="ARBA" id="ARBA00022452"/>
    </source>
</evidence>
<keyword evidence="5 12" id="KW-0732">Signal</keyword>
<dbReference type="Proteomes" id="UP001597094">
    <property type="component" value="Unassembled WGS sequence"/>
</dbReference>
<keyword evidence="6 11" id="KW-0798">TonB box</keyword>
<name>A0ABW3SRH8_9BACT</name>
<evidence type="ECO:0000256" key="1">
    <source>
        <dbReference type="ARBA" id="ARBA00004571"/>
    </source>
</evidence>
<keyword evidence="3 10" id="KW-1134">Transmembrane beta strand</keyword>
<dbReference type="CDD" id="cd01347">
    <property type="entry name" value="ligand_gated_channel"/>
    <property type="match status" value="1"/>
</dbReference>
<feature type="domain" description="TonB-dependent receptor-like beta-barrel" evidence="13">
    <location>
        <begin position="297"/>
        <end position="742"/>
    </location>
</feature>
<keyword evidence="8 15" id="KW-0675">Receptor</keyword>
<accession>A0ABW3SRH8</accession>